<evidence type="ECO:0000256" key="3">
    <source>
        <dbReference type="RuleBase" id="RU000389"/>
    </source>
</evidence>
<gene>
    <name evidence="5" type="ORF">J2X19_003231</name>
</gene>
<organism evidence="5 6">
    <name type="scientific">Rhodoferax ferrireducens</name>
    <dbReference type="NCBI Taxonomy" id="192843"/>
    <lineage>
        <taxon>Bacteria</taxon>
        <taxon>Pseudomonadati</taxon>
        <taxon>Pseudomonadota</taxon>
        <taxon>Betaproteobacteria</taxon>
        <taxon>Burkholderiales</taxon>
        <taxon>Comamonadaceae</taxon>
        <taxon>Rhodoferax</taxon>
    </lineage>
</organism>
<sequence>MKRSLQKGFTLIELMIVVAIIGILAAVALPAYQDYTVRAKVSEVILAASSAKTSISEAAQVFGQMPDVASATVNNQVSKYVSAVSYTTSATTNGIVTATAQGEARITGSNIQLVGTYSSTTGQVIWICSGTVTAKYRPASCQGV</sequence>
<feature type="transmembrane region" description="Helical" evidence="4">
    <location>
        <begin position="12"/>
        <end position="32"/>
    </location>
</feature>
<dbReference type="SUPFAM" id="SSF54523">
    <property type="entry name" value="Pili subunits"/>
    <property type="match status" value="1"/>
</dbReference>
<evidence type="ECO:0000256" key="1">
    <source>
        <dbReference type="ARBA" id="ARBA00005233"/>
    </source>
</evidence>
<dbReference type="Gene3D" id="3.30.700.10">
    <property type="entry name" value="Glycoprotein, Type 4 Pilin"/>
    <property type="match status" value="1"/>
</dbReference>
<keyword evidence="2" id="KW-0488">Methylation</keyword>
<dbReference type="Pfam" id="PF00114">
    <property type="entry name" value="Pilin"/>
    <property type="match status" value="1"/>
</dbReference>
<accession>A0ABU2CB19</accession>
<dbReference type="InterPro" id="IPR045584">
    <property type="entry name" value="Pilin-like"/>
</dbReference>
<keyword evidence="6" id="KW-1185">Reference proteome</keyword>
<keyword evidence="4" id="KW-1133">Transmembrane helix</keyword>
<dbReference type="PANTHER" id="PTHR30093:SF34">
    <property type="entry name" value="PREPILIN PEPTIDASE-DEPENDENT PROTEIN D"/>
    <property type="match status" value="1"/>
</dbReference>
<dbReference type="PROSITE" id="PS00409">
    <property type="entry name" value="PROKAR_NTER_METHYL"/>
    <property type="match status" value="1"/>
</dbReference>
<comment type="caution">
    <text evidence="5">The sequence shown here is derived from an EMBL/GenBank/DDBJ whole genome shotgun (WGS) entry which is preliminary data.</text>
</comment>
<reference evidence="5 6" key="1">
    <citation type="submission" date="2023-07" db="EMBL/GenBank/DDBJ databases">
        <title>Sorghum-associated microbial communities from plants grown in Nebraska, USA.</title>
        <authorList>
            <person name="Schachtman D."/>
        </authorList>
    </citation>
    <scope>NUCLEOTIDE SEQUENCE [LARGE SCALE GENOMIC DNA]</scope>
    <source>
        <strain evidence="5 6">BE313</strain>
    </source>
</reference>
<keyword evidence="3" id="KW-0281">Fimbrium</keyword>
<comment type="similarity">
    <text evidence="1 3">Belongs to the N-Me-Phe pilin family.</text>
</comment>
<keyword evidence="4" id="KW-0812">Transmembrane</keyword>
<dbReference type="NCBIfam" id="TIGR02532">
    <property type="entry name" value="IV_pilin_GFxxxE"/>
    <property type="match status" value="1"/>
</dbReference>
<keyword evidence="4" id="KW-0472">Membrane</keyword>
<name>A0ABU2CB19_9BURK</name>
<dbReference type="PANTHER" id="PTHR30093">
    <property type="entry name" value="GENERAL SECRETION PATHWAY PROTEIN G"/>
    <property type="match status" value="1"/>
</dbReference>
<dbReference type="Proteomes" id="UP001180487">
    <property type="component" value="Unassembled WGS sequence"/>
</dbReference>
<evidence type="ECO:0000313" key="5">
    <source>
        <dbReference type="EMBL" id="MDR7378537.1"/>
    </source>
</evidence>
<dbReference type="InterPro" id="IPR012902">
    <property type="entry name" value="N_methyl_site"/>
</dbReference>
<dbReference type="EMBL" id="JAVDXT010000003">
    <property type="protein sequence ID" value="MDR7378537.1"/>
    <property type="molecule type" value="Genomic_DNA"/>
</dbReference>
<dbReference type="RefSeq" id="WP_092757429.1">
    <property type="nucleotide sequence ID" value="NZ_JAVDXT010000003.1"/>
</dbReference>
<protein>
    <submittedName>
        <fullName evidence="5">Type IV pilus assembly protein PilA</fullName>
    </submittedName>
</protein>
<dbReference type="InterPro" id="IPR001082">
    <property type="entry name" value="Pilin"/>
</dbReference>
<evidence type="ECO:0000313" key="6">
    <source>
        <dbReference type="Proteomes" id="UP001180487"/>
    </source>
</evidence>
<proteinExistence type="inferred from homology"/>
<dbReference type="Pfam" id="PF07963">
    <property type="entry name" value="N_methyl"/>
    <property type="match status" value="1"/>
</dbReference>
<evidence type="ECO:0000256" key="4">
    <source>
        <dbReference type="SAM" id="Phobius"/>
    </source>
</evidence>
<evidence type="ECO:0000256" key="2">
    <source>
        <dbReference type="ARBA" id="ARBA00022481"/>
    </source>
</evidence>